<protein>
    <recommendedName>
        <fullName evidence="1">Trk system potassium uptake protein TrkA</fullName>
    </recommendedName>
</protein>
<dbReference type="NCBIfam" id="NF007038">
    <property type="entry name" value="PRK09496.2-6"/>
    <property type="match status" value="1"/>
</dbReference>
<dbReference type="InterPro" id="IPR036721">
    <property type="entry name" value="RCK_C_sf"/>
</dbReference>
<keyword evidence="6" id="KW-0406">Ion transport</keyword>
<dbReference type="Pfam" id="PF02254">
    <property type="entry name" value="TrkA_N"/>
    <property type="match status" value="2"/>
</dbReference>
<dbReference type="PANTHER" id="PTHR43833">
    <property type="entry name" value="POTASSIUM CHANNEL PROTEIN 2-RELATED-RELATED"/>
    <property type="match status" value="1"/>
</dbReference>
<dbReference type="InterPro" id="IPR006037">
    <property type="entry name" value="RCK_C"/>
</dbReference>
<dbReference type="Proteomes" id="UP001208692">
    <property type="component" value="Unassembled WGS sequence"/>
</dbReference>
<gene>
    <name evidence="9" type="ORF">RCZ15_07180</name>
    <name evidence="10" type="ORF">RCZ16_11250</name>
</gene>
<proteinExistence type="predicted"/>
<evidence type="ECO:0000313" key="12">
    <source>
        <dbReference type="Proteomes" id="UP001208692"/>
    </source>
</evidence>
<dbReference type="Gene3D" id="3.40.50.720">
    <property type="entry name" value="NAD(P)-binding Rossmann-like Domain"/>
    <property type="match status" value="2"/>
</dbReference>
<keyword evidence="2" id="KW-0813">Transport</keyword>
<dbReference type="EMBL" id="BQKA01000012">
    <property type="protein sequence ID" value="GJM49743.1"/>
    <property type="molecule type" value="Genomic_DNA"/>
</dbReference>
<evidence type="ECO:0000256" key="5">
    <source>
        <dbReference type="ARBA" id="ARBA00023027"/>
    </source>
</evidence>
<name>A0AAV5AXL0_9FLAO</name>
<keyword evidence="4" id="KW-0630">Potassium</keyword>
<dbReference type="PROSITE" id="PS51201">
    <property type="entry name" value="RCK_N"/>
    <property type="match status" value="2"/>
</dbReference>
<feature type="domain" description="RCK C-terminal" evidence="8">
    <location>
        <begin position="369"/>
        <end position="449"/>
    </location>
</feature>
<reference evidence="9 12" key="1">
    <citation type="submission" date="2021-11" db="EMBL/GenBank/DDBJ databases">
        <title>Draft genome sequence of Capnocytophaga sp. strain KC07075 isolated from cat oral cavity.</title>
        <authorList>
            <person name="Suzuki M."/>
            <person name="Imaoka K."/>
            <person name="Kimura M."/>
            <person name="Morikawa S."/>
            <person name="Maeda K."/>
        </authorList>
    </citation>
    <scope>NUCLEOTIDE SEQUENCE</scope>
    <source>
        <strain evidence="9">KC07075</strain>
        <strain evidence="10 12">KC07079</strain>
    </source>
</reference>
<dbReference type="NCBIfam" id="NF007039">
    <property type="entry name" value="PRK09496.3-2"/>
    <property type="match status" value="1"/>
</dbReference>
<evidence type="ECO:0000256" key="4">
    <source>
        <dbReference type="ARBA" id="ARBA00022958"/>
    </source>
</evidence>
<evidence type="ECO:0000259" key="7">
    <source>
        <dbReference type="PROSITE" id="PS51201"/>
    </source>
</evidence>
<dbReference type="InterPro" id="IPR036291">
    <property type="entry name" value="NAD(P)-bd_dom_sf"/>
</dbReference>
<dbReference type="SUPFAM" id="SSF116726">
    <property type="entry name" value="TrkA C-terminal domain-like"/>
    <property type="match status" value="2"/>
</dbReference>
<dbReference type="GO" id="GO:0015079">
    <property type="term" value="F:potassium ion transmembrane transporter activity"/>
    <property type="evidence" value="ECO:0007669"/>
    <property type="project" value="InterPro"/>
</dbReference>
<feature type="domain" description="RCK C-terminal" evidence="8">
    <location>
        <begin position="141"/>
        <end position="227"/>
    </location>
</feature>
<dbReference type="Pfam" id="PF02080">
    <property type="entry name" value="TrkA_C"/>
    <property type="match status" value="2"/>
</dbReference>
<keyword evidence="12" id="KW-1185">Reference proteome</keyword>
<dbReference type="GO" id="GO:0005886">
    <property type="term" value="C:plasma membrane"/>
    <property type="evidence" value="ECO:0007669"/>
    <property type="project" value="InterPro"/>
</dbReference>
<evidence type="ECO:0000313" key="10">
    <source>
        <dbReference type="EMBL" id="GJM52808.1"/>
    </source>
</evidence>
<organism evidence="9 11">
    <name type="scientific">Capnocytophaga catalasegens</name>
    <dbReference type="NCBI Taxonomy" id="1004260"/>
    <lineage>
        <taxon>Bacteria</taxon>
        <taxon>Pseudomonadati</taxon>
        <taxon>Bacteroidota</taxon>
        <taxon>Flavobacteriia</taxon>
        <taxon>Flavobacteriales</taxon>
        <taxon>Flavobacteriaceae</taxon>
        <taxon>Capnocytophaga</taxon>
    </lineage>
</organism>
<dbReference type="InterPro" id="IPR050721">
    <property type="entry name" value="Trk_Ktr_HKT_K-transport"/>
</dbReference>
<dbReference type="PROSITE" id="PS51202">
    <property type="entry name" value="RCK_C"/>
    <property type="match status" value="2"/>
</dbReference>
<sequence length="449" mass="50188">MKIIIAGGGEVGFHLAKLLSYESQDITLIDTDKRSLQYADNSLDIKTIRGNATSMAVLKEADVQDADLIIGVTASETNNLVICLLAKQLGCKKSIARISNTEYIYNRKDIRFEELGIDELISPDQLAMLEIEQLVNQSAFNDMYEFGEGQLCLVGIVLPDKTPFVGKSVIEIVQLYPDLQFIPTAIQRRGQQNTLIPRGNTIFEEGDKVYFVTCKDGVGRLYDLIGKRQEKLKRVMILGGSVIGIKAAMRLSQKGFEVKLFEIDKEKAYELADQLPNVLIINGDGRDGELLDEEEIYYTDVFIAVTDDSETNVMACMMAKNRKTRKTIALSDNIDYYQLTQAIGIDTLINKKILAANSIFKYIRKGNVVAMMRLNNTNVELLEFVVQPNSEATYKQIRDIDIPRSAVIGGVVRQGKGYIPLGGFEIKVGDHVLVCCLPEAVKKIERIFF</sequence>
<dbReference type="SUPFAM" id="SSF51735">
    <property type="entry name" value="NAD(P)-binding Rossmann-fold domains"/>
    <property type="match status" value="2"/>
</dbReference>
<evidence type="ECO:0000256" key="2">
    <source>
        <dbReference type="ARBA" id="ARBA00022448"/>
    </source>
</evidence>
<evidence type="ECO:0000256" key="6">
    <source>
        <dbReference type="ARBA" id="ARBA00023065"/>
    </source>
</evidence>
<comment type="caution">
    <text evidence="9">The sequence shown here is derived from an EMBL/GenBank/DDBJ whole genome shotgun (WGS) entry which is preliminary data.</text>
</comment>
<dbReference type="Proteomes" id="UP001207736">
    <property type="component" value="Unassembled WGS sequence"/>
</dbReference>
<dbReference type="PANTHER" id="PTHR43833:SF5">
    <property type="entry name" value="TRK SYSTEM POTASSIUM UPTAKE PROTEIN TRKA"/>
    <property type="match status" value="1"/>
</dbReference>
<dbReference type="InterPro" id="IPR003148">
    <property type="entry name" value="RCK_N"/>
</dbReference>
<evidence type="ECO:0000259" key="8">
    <source>
        <dbReference type="PROSITE" id="PS51202"/>
    </source>
</evidence>
<dbReference type="EMBL" id="BQKB01000018">
    <property type="protein sequence ID" value="GJM52808.1"/>
    <property type="molecule type" value="Genomic_DNA"/>
</dbReference>
<dbReference type="RefSeq" id="WP_264846225.1">
    <property type="nucleotide sequence ID" value="NZ_BPMA01000018.1"/>
</dbReference>
<feature type="domain" description="RCK N-terminal" evidence="7">
    <location>
        <begin position="232"/>
        <end position="349"/>
    </location>
</feature>
<evidence type="ECO:0000313" key="9">
    <source>
        <dbReference type="EMBL" id="GJM49743.1"/>
    </source>
</evidence>
<accession>A0AAV5AXL0</accession>
<keyword evidence="5" id="KW-0520">NAD</keyword>
<dbReference type="AlphaFoldDB" id="A0AAV5AXL0"/>
<dbReference type="InterPro" id="IPR006036">
    <property type="entry name" value="K_uptake_TrkA"/>
</dbReference>
<dbReference type="Gene3D" id="3.30.70.1450">
    <property type="entry name" value="Regulator of K+ conductance, C-terminal domain"/>
    <property type="match status" value="2"/>
</dbReference>
<evidence type="ECO:0000313" key="11">
    <source>
        <dbReference type="Proteomes" id="UP001207736"/>
    </source>
</evidence>
<evidence type="ECO:0000256" key="1">
    <source>
        <dbReference type="ARBA" id="ARBA00017378"/>
    </source>
</evidence>
<evidence type="ECO:0000256" key="3">
    <source>
        <dbReference type="ARBA" id="ARBA00022538"/>
    </source>
</evidence>
<dbReference type="PRINTS" id="PR00335">
    <property type="entry name" value="KUPTAKETRKA"/>
</dbReference>
<keyword evidence="3" id="KW-0633">Potassium transport</keyword>
<feature type="domain" description="RCK N-terminal" evidence="7">
    <location>
        <begin position="1"/>
        <end position="121"/>
    </location>
</feature>
<dbReference type="NCBIfam" id="NF007031">
    <property type="entry name" value="PRK09496.1-2"/>
    <property type="match status" value="1"/>
</dbReference>
<dbReference type="NCBIfam" id="NF007032">
    <property type="entry name" value="PRK09496.1-4"/>
    <property type="match status" value="1"/>
</dbReference>